<keyword evidence="4" id="KW-1185">Reference proteome</keyword>
<gene>
    <name evidence="3" type="ORF">RCL2_000568900</name>
    <name evidence="2" type="ORF">RclHR1_01170012</name>
</gene>
<dbReference type="Proteomes" id="UP000615446">
    <property type="component" value="Unassembled WGS sequence"/>
</dbReference>
<evidence type="ECO:0000313" key="3">
    <source>
        <dbReference type="EMBL" id="GES78385.1"/>
    </source>
</evidence>
<feature type="region of interest" description="Disordered" evidence="1">
    <location>
        <begin position="27"/>
        <end position="329"/>
    </location>
</feature>
<dbReference type="Proteomes" id="UP000247702">
    <property type="component" value="Unassembled WGS sequence"/>
</dbReference>
<evidence type="ECO:0000313" key="2">
    <source>
        <dbReference type="EMBL" id="GBB85128.1"/>
    </source>
</evidence>
<feature type="compositionally biased region" description="Low complexity" evidence="1">
    <location>
        <begin position="247"/>
        <end position="258"/>
    </location>
</feature>
<feature type="region of interest" description="Disordered" evidence="1">
    <location>
        <begin position="361"/>
        <end position="383"/>
    </location>
</feature>
<dbReference type="EMBL" id="BEXD01000191">
    <property type="protein sequence ID" value="GBB85128.1"/>
    <property type="molecule type" value="Genomic_DNA"/>
</dbReference>
<evidence type="ECO:0000256" key="1">
    <source>
        <dbReference type="SAM" id="MobiDB-lite"/>
    </source>
</evidence>
<feature type="compositionally biased region" description="Basic and acidic residues" evidence="1">
    <location>
        <begin position="120"/>
        <end position="158"/>
    </location>
</feature>
<feature type="compositionally biased region" description="Basic and acidic residues" evidence="1">
    <location>
        <begin position="45"/>
        <end position="86"/>
    </location>
</feature>
<feature type="compositionally biased region" description="Basic and acidic residues" evidence="1">
    <location>
        <begin position="259"/>
        <end position="270"/>
    </location>
</feature>
<feature type="compositionally biased region" description="Polar residues" evidence="1">
    <location>
        <begin position="177"/>
        <end position="189"/>
    </location>
</feature>
<name>A0A2Z6QWR6_9GLOM</name>
<feature type="compositionally biased region" description="Low complexity" evidence="1">
    <location>
        <begin position="27"/>
        <end position="39"/>
    </location>
</feature>
<dbReference type="OrthoDB" id="2373924at2759"/>
<reference evidence="2 4" key="1">
    <citation type="submission" date="2017-11" db="EMBL/GenBank/DDBJ databases">
        <title>The genome of Rhizophagus clarus HR1 reveals common genetic basis of auxotrophy among arbuscular mycorrhizal fungi.</title>
        <authorList>
            <person name="Kobayashi Y."/>
        </authorList>
    </citation>
    <scope>NUCLEOTIDE SEQUENCE [LARGE SCALE GENOMIC DNA]</scope>
    <source>
        <strain evidence="2 4">HR1</strain>
    </source>
</reference>
<reference evidence="3" key="2">
    <citation type="submission" date="2019-10" db="EMBL/GenBank/DDBJ databases">
        <title>Conservation and host-specific expression of non-tandemly repeated heterogenous ribosome RNA gene in arbuscular mycorrhizal fungi.</title>
        <authorList>
            <person name="Maeda T."/>
            <person name="Kobayashi Y."/>
            <person name="Nakagawa T."/>
            <person name="Ezawa T."/>
            <person name="Yamaguchi K."/>
            <person name="Bino T."/>
            <person name="Nishimoto Y."/>
            <person name="Shigenobu S."/>
            <person name="Kawaguchi M."/>
        </authorList>
    </citation>
    <scope>NUCLEOTIDE SEQUENCE</scope>
    <source>
        <strain evidence="3">HR1</strain>
    </source>
</reference>
<evidence type="ECO:0000313" key="4">
    <source>
        <dbReference type="Proteomes" id="UP000247702"/>
    </source>
</evidence>
<comment type="caution">
    <text evidence="2">The sequence shown here is derived from an EMBL/GenBank/DDBJ whole genome shotgun (WGS) entry which is preliminary data.</text>
</comment>
<proteinExistence type="predicted"/>
<feature type="compositionally biased region" description="Basic and acidic residues" evidence="1">
    <location>
        <begin position="215"/>
        <end position="229"/>
    </location>
</feature>
<dbReference type="AlphaFoldDB" id="A0A2Z6QWR6"/>
<feature type="compositionally biased region" description="Basic and acidic residues" evidence="1">
    <location>
        <begin position="286"/>
        <end position="303"/>
    </location>
</feature>
<feature type="compositionally biased region" description="Acidic residues" evidence="1">
    <location>
        <begin position="88"/>
        <end position="100"/>
    </location>
</feature>
<organism evidence="2 4">
    <name type="scientific">Rhizophagus clarus</name>
    <dbReference type="NCBI Taxonomy" id="94130"/>
    <lineage>
        <taxon>Eukaryota</taxon>
        <taxon>Fungi</taxon>
        <taxon>Fungi incertae sedis</taxon>
        <taxon>Mucoromycota</taxon>
        <taxon>Glomeromycotina</taxon>
        <taxon>Glomeromycetes</taxon>
        <taxon>Glomerales</taxon>
        <taxon>Glomeraceae</taxon>
        <taxon>Rhizophagus</taxon>
    </lineage>
</organism>
<dbReference type="EMBL" id="BLAL01000037">
    <property type="protein sequence ID" value="GES78385.1"/>
    <property type="molecule type" value="Genomic_DNA"/>
</dbReference>
<sequence length="383" mass="42895">MSSRFEEFIPGGYPVTPQHENTIENVENNNMENNLENSNAVVKPENNDVENKAINDVENKEGNKSVENETKNDVETQPENDVKTQPENDVETQPENDVETQPENGVENKPENDVVNENDVENKTNDVRNNAENDVENKAENKDLENKENKEREHKEEIVNSFPLKFEPNPSMKPTDDNNIAKATTNKGSSALGGIGINPASMLGIGSDSPPHPFYQDKGKSRESDEPKTFDLNGDYNEQKEREQIADQQEQQELQQQQKLKEKEDERIDLGVKPLGNQPLPSPYRPENEGADRPVHKQTEGTKGEMTPPGKATAVHPESQNVGPRITKRDKINATISRAVGTFKQKIGKLVNNDDLVAKGTDKKAEAEKTKELAEVQKKMNEL</sequence>
<accession>A0A2Z6QWR6</accession>
<protein>
    <submittedName>
        <fullName evidence="3">Vesicle-associated protein 2-2 isoform X1</fullName>
    </submittedName>
</protein>